<sequence length="53" mass="6088">MNLSDIAALHTTNSCQMQMIERKLTINRWHSLLLTDMTTYSFLTWPTGTSLLS</sequence>
<proteinExistence type="predicted"/>
<organism evidence="1">
    <name type="scientific">Brugia timori</name>
    <dbReference type="NCBI Taxonomy" id="42155"/>
    <lineage>
        <taxon>Eukaryota</taxon>
        <taxon>Metazoa</taxon>
        <taxon>Ecdysozoa</taxon>
        <taxon>Nematoda</taxon>
        <taxon>Chromadorea</taxon>
        <taxon>Rhabditida</taxon>
        <taxon>Spirurina</taxon>
        <taxon>Spiruromorpha</taxon>
        <taxon>Filarioidea</taxon>
        <taxon>Onchocercidae</taxon>
        <taxon>Brugia</taxon>
    </lineage>
</organism>
<reference evidence="1" key="1">
    <citation type="submission" date="2017-02" db="UniProtKB">
        <authorList>
            <consortium name="WormBaseParasite"/>
        </authorList>
    </citation>
    <scope>IDENTIFICATION</scope>
</reference>
<name>A0A0R3RBA9_9BILA</name>
<dbReference type="AlphaFoldDB" id="A0A0R3RBA9"/>
<evidence type="ECO:0000313" key="1">
    <source>
        <dbReference type="WBParaSite" id="BTMF_0001732801-mRNA-1"/>
    </source>
</evidence>
<protein>
    <submittedName>
        <fullName evidence="1">Uncharacterized protein</fullName>
    </submittedName>
</protein>
<accession>A0A0R3RBA9</accession>
<dbReference type="WBParaSite" id="BTMF_0001732801-mRNA-1">
    <property type="protein sequence ID" value="BTMF_0001732801-mRNA-1"/>
    <property type="gene ID" value="BTMF_0001732801"/>
</dbReference>